<dbReference type="EMBL" id="CP107006">
    <property type="protein sequence ID" value="UYQ95668.1"/>
    <property type="molecule type" value="Genomic_DNA"/>
</dbReference>
<dbReference type="Proteomes" id="UP001162741">
    <property type="component" value="Chromosome"/>
</dbReference>
<evidence type="ECO:0000313" key="3">
    <source>
        <dbReference type="Proteomes" id="UP001162741"/>
    </source>
</evidence>
<gene>
    <name evidence="2" type="ORF">MKQ68_11195</name>
</gene>
<evidence type="ECO:0000259" key="1">
    <source>
        <dbReference type="PROSITE" id="PS01124"/>
    </source>
</evidence>
<dbReference type="Gene3D" id="1.10.10.60">
    <property type="entry name" value="Homeodomain-like"/>
    <property type="match status" value="1"/>
</dbReference>
<dbReference type="PANTHER" id="PTHR47893">
    <property type="entry name" value="REGULATORY PROTEIN PCHR"/>
    <property type="match status" value="1"/>
</dbReference>
<name>A0ABY6J7Q3_9BACT</name>
<protein>
    <submittedName>
        <fullName evidence="2">AraC family transcriptional regulator</fullName>
    </submittedName>
</protein>
<dbReference type="InterPro" id="IPR018060">
    <property type="entry name" value="HTH_AraC"/>
</dbReference>
<sequence>MIFEFSAAPEAVTSTTIHPEPHDFPQMIIRNAVSESRQATNRLLQQQENAIYSTITKHHFQLQNEAHLCMRSTSPLINLFYTIKGKAAAYHEQLGNINLDEGQYFLYYLPAGEHPIQLTACDCITMKVEVDMKMLATLKDQHVYLEQFHQHAQNSPLIGWRLPRMETCKEGQKLLGNITSSKLENGRRAMFMHRSVSMLLALYIDDLSRNEEEAAPRYIYSEEEVNRLKEMAEVLGTDEYRKLKIEQVVRRFGFSHNKAVQGIKWLFKKSLRTLKNERIAKEIARRLIESEASIEQIIDDMELGEPSNTRRMFRKIFGQTPSAFRRDHRREQASKPGDVI</sequence>
<organism evidence="2 3">
    <name type="scientific">Chitinophaga horti</name>
    <dbReference type="NCBI Taxonomy" id="2920382"/>
    <lineage>
        <taxon>Bacteria</taxon>
        <taxon>Pseudomonadati</taxon>
        <taxon>Bacteroidota</taxon>
        <taxon>Chitinophagia</taxon>
        <taxon>Chitinophagales</taxon>
        <taxon>Chitinophagaceae</taxon>
        <taxon>Chitinophaga</taxon>
    </lineage>
</organism>
<dbReference type="PROSITE" id="PS01124">
    <property type="entry name" value="HTH_ARAC_FAMILY_2"/>
    <property type="match status" value="1"/>
</dbReference>
<keyword evidence="3" id="KW-1185">Reference proteome</keyword>
<proteinExistence type="predicted"/>
<dbReference type="InterPro" id="IPR053142">
    <property type="entry name" value="PchR_regulatory_protein"/>
</dbReference>
<dbReference type="Pfam" id="PF12833">
    <property type="entry name" value="HTH_18"/>
    <property type="match status" value="1"/>
</dbReference>
<reference evidence="2" key="1">
    <citation type="submission" date="2022-10" db="EMBL/GenBank/DDBJ databases">
        <title>Chitinophaga sp. nov., isolated from soil.</title>
        <authorList>
            <person name="Jeon C.O."/>
        </authorList>
    </citation>
    <scope>NUCLEOTIDE SEQUENCE</scope>
    <source>
        <strain evidence="2">R8</strain>
    </source>
</reference>
<evidence type="ECO:0000313" key="2">
    <source>
        <dbReference type="EMBL" id="UYQ95668.1"/>
    </source>
</evidence>
<feature type="domain" description="HTH araC/xylS-type" evidence="1">
    <location>
        <begin position="229"/>
        <end position="327"/>
    </location>
</feature>
<dbReference type="RefSeq" id="WP_244843161.1">
    <property type="nucleotide sequence ID" value="NZ_CP107006.1"/>
</dbReference>
<dbReference type="SMART" id="SM00342">
    <property type="entry name" value="HTH_ARAC"/>
    <property type="match status" value="1"/>
</dbReference>
<dbReference type="PANTHER" id="PTHR47893:SF1">
    <property type="entry name" value="REGULATORY PROTEIN PCHR"/>
    <property type="match status" value="1"/>
</dbReference>
<accession>A0ABY6J7Q3</accession>